<dbReference type="CDD" id="cd08946">
    <property type="entry name" value="SDR_e"/>
    <property type="match status" value="1"/>
</dbReference>
<evidence type="ECO:0000259" key="3">
    <source>
        <dbReference type="Pfam" id="PF01370"/>
    </source>
</evidence>
<dbReference type="Pfam" id="PF01370">
    <property type="entry name" value="Epimerase"/>
    <property type="match status" value="1"/>
</dbReference>
<proteinExistence type="inferred from homology"/>
<name>A0A1H6H7G7_MAGFU</name>
<dbReference type="AlphaFoldDB" id="A0A1H6H7G7"/>
<gene>
    <name evidence="4" type="ORF">SAMN04244559_00882</name>
</gene>
<dbReference type="InterPro" id="IPR036291">
    <property type="entry name" value="NAD(P)-bd_dom_sf"/>
</dbReference>
<comment type="pathway">
    <text evidence="1">Bacterial outer membrane biogenesis; LPS O-antigen biosynthesis.</text>
</comment>
<sequence>MASSSSSQVLITGAAGFLGRHVAAYFARAGWQVLGIGNGRLSPDEQAEIGLARWLQSPIEAAALGTLFAEGGVPDVVVHAAGGASVRAAFEDPEADRRRTVGGTQSLLEALRRWAPAARLVLPSSAAVYGNDHPNPIPEDAQPAPISAYGRHKLEAEELCLAAARDHGQPLAIVRFFSLYGAGLRKQIFWDLWNKMAGGGRIVLGGTGDETRDFLHVWDAAQLLFHLADHAKAHRPTIVNGGTGHATTIRDAARQLERACACDTEIVFDGHSRPGDPVDLVAAIDRLAATGYRHRIHFADGLADYAVWAAREGQAASAAPGSLPA</sequence>
<dbReference type="SUPFAM" id="SSF51735">
    <property type="entry name" value="NAD(P)-binding Rossmann-fold domains"/>
    <property type="match status" value="1"/>
</dbReference>
<reference evidence="5" key="1">
    <citation type="submission" date="2016-10" db="EMBL/GenBank/DDBJ databases">
        <authorList>
            <person name="Varghese N."/>
            <person name="Submissions S."/>
        </authorList>
    </citation>
    <scope>NUCLEOTIDE SEQUENCE [LARGE SCALE GENOMIC DNA]</scope>
    <source>
        <strain evidence="5">DSM 13234</strain>
    </source>
</reference>
<comment type="similarity">
    <text evidence="2">Belongs to the NAD(P)-dependent epimerase/dehydratase family.</text>
</comment>
<keyword evidence="5" id="KW-1185">Reference proteome</keyword>
<feature type="domain" description="NAD-dependent epimerase/dehydratase" evidence="3">
    <location>
        <begin position="9"/>
        <end position="240"/>
    </location>
</feature>
<dbReference type="EMBL" id="FNWO01000003">
    <property type="protein sequence ID" value="SEH30234.1"/>
    <property type="molecule type" value="Genomic_DNA"/>
</dbReference>
<evidence type="ECO:0000256" key="1">
    <source>
        <dbReference type="ARBA" id="ARBA00005125"/>
    </source>
</evidence>
<evidence type="ECO:0000313" key="4">
    <source>
        <dbReference type="EMBL" id="SEH30234.1"/>
    </source>
</evidence>
<evidence type="ECO:0000256" key="2">
    <source>
        <dbReference type="ARBA" id="ARBA00007637"/>
    </source>
</evidence>
<dbReference type="InterPro" id="IPR001509">
    <property type="entry name" value="Epimerase_deHydtase"/>
</dbReference>
<dbReference type="PANTHER" id="PTHR43000">
    <property type="entry name" value="DTDP-D-GLUCOSE 4,6-DEHYDRATASE-RELATED"/>
    <property type="match status" value="1"/>
</dbReference>
<dbReference type="RefSeq" id="WP_074765950.1">
    <property type="nucleotide sequence ID" value="NZ_FNWO01000003.1"/>
</dbReference>
<evidence type="ECO:0000313" key="5">
    <source>
        <dbReference type="Proteomes" id="UP000182983"/>
    </source>
</evidence>
<accession>A0A1H6H7G7</accession>
<dbReference type="Gene3D" id="3.40.50.720">
    <property type="entry name" value="NAD(P)-binding Rossmann-like Domain"/>
    <property type="match status" value="1"/>
</dbReference>
<dbReference type="OrthoDB" id="7305551at2"/>
<dbReference type="Proteomes" id="UP000182983">
    <property type="component" value="Unassembled WGS sequence"/>
</dbReference>
<organism evidence="4 5">
    <name type="scientific">Magnetospirillum fulvum</name>
    <name type="common">Rhodospirillum fulvum</name>
    <dbReference type="NCBI Taxonomy" id="1082"/>
    <lineage>
        <taxon>Bacteria</taxon>
        <taxon>Pseudomonadati</taxon>
        <taxon>Pseudomonadota</taxon>
        <taxon>Alphaproteobacteria</taxon>
        <taxon>Rhodospirillales</taxon>
        <taxon>Rhodospirillaceae</taxon>
        <taxon>Magnetospirillum</taxon>
    </lineage>
</organism>
<protein>
    <submittedName>
        <fullName evidence="4">UDP-glucose 4-epimerase</fullName>
    </submittedName>
</protein>